<dbReference type="PROSITE" id="PS51746">
    <property type="entry name" value="PPM_2"/>
    <property type="match status" value="1"/>
</dbReference>
<protein>
    <submittedName>
        <fullName evidence="3">Serine/threonine protein phosphatase PrpC</fullName>
    </submittedName>
</protein>
<dbReference type="Gene3D" id="3.60.40.10">
    <property type="entry name" value="PPM-type phosphatase domain"/>
    <property type="match status" value="1"/>
</dbReference>
<dbReference type="InterPro" id="IPR036457">
    <property type="entry name" value="PPM-type-like_dom_sf"/>
</dbReference>
<accession>A0A841CHD3</accession>
<evidence type="ECO:0000259" key="2">
    <source>
        <dbReference type="PROSITE" id="PS51746"/>
    </source>
</evidence>
<evidence type="ECO:0000313" key="3">
    <source>
        <dbReference type="EMBL" id="MBB5957952.1"/>
    </source>
</evidence>
<comment type="caution">
    <text evidence="3">The sequence shown here is derived from an EMBL/GenBank/DDBJ whole genome shotgun (WGS) entry which is preliminary data.</text>
</comment>
<proteinExistence type="predicted"/>
<dbReference type="SUPFAM" id="SSF81606">
    <property type="entry name" value="PP2C-like"/>
    <property type="match status" value="1"/>
</dbReference>
<dbReference type="EMBL" id="JACHJN010000007">
    <property type="protein sequence ID" value="MBB5957952.1"/>
    <property type="molecule type" value="Genomic_DNA"/>
</dbReference>
<feature type="region of interest" description="Disordered" evidence="1">
    <location>
        <begin position="86"/>
        <end position="123"/>
    </location>
</feature>
<sequence length="292" mass="29608">MTVLDHVARPNLPTTGWATARGHRRVAADTAAARTSGDRFAIAVADGIGDTPKSAAAARLVADGAVDAAWRTGVTGVVTAVRRALDQGTADHPTRPITGNPEDSTTVVPASRTPDDDPTLTLPADKTAEAADDTVVVTAGRTSRTALGDATFVVAAGDVAHGWSVTWVGDCRAYFVPLVPDTPAGPAPAVPLTSDHTIGQYLRQRGVQASPNLDRVVASTARKGDPGSAYAPPGAGRLVLVTNGVHHLLDAHAIGRIARTVTDPAEAAGALVTAALDAGGTDNAAAAIADLR</sequence>
<dbReference type="Proteomes" id="UP000547510">
    <property type="component" value="Unassembled WGS sequence"/>
</dbReference>
<feature type="domain" description="PPM-type phosphatase" evidence="2">
    <location>
        <begin position="14"/>
        <end position="291"/>
    </location>
</feature>
<reference evidence="3 4" key="1">
    <citation type="submission" date="2020-08" db="EMBL/GenBank/DDBJ databases">
        <title>Genomic Encyclopedia of Type Strains, Phase III (KMG-III): the genomes of soil and plant-associated and newly described type strains.</title>
        <authorList>
            <person name="Whitman W."/>
        </authorList>
    </citation>
    <scope>NUCLEOTIDE SEQUENCE [LARGE SCALE GENOMIC DNA]</scope>
    <source>
        <strain evidence="3 4">CECT 8640</strain>
    </source>
</reference>
<dbReference type="AlphaFoldDB" id="A0A841CHD3"/>
<evidence type="ECO:0000313" key="4">
    <source>
        <dbReference type="Proteomes" id="UP000547510"/>
    </source>
</evidence>
<name>A0A841CHD3_9PSEU</name>
<gene>
    <name evidence="3" type="ORF">FHS29_004560</name>
</gene>
<evidence type="ECO:0000256" key="1">
    <source>
        <dbReference type="SAM" id="MobiDB-lite"/>
    </source>
</evidence>
<dbReference type="InterPro" id="IPR001932">
    <property type="entry name" value="PPM-type_phosphatase-like_dom"/>
</dbReference>
<dbReference type="RefSeq" id="WP_184693516.1">
    <property type="nucleotide sequence ID" value="NZ_JACHJN010000007.1"/>
</dbReference>
<keyword evidence="4" id="KW-1185">Reference proteome</keyword>
<organism evidence="3 4">
    <name type="scientific">Saccharothrix tamanrassetensis</name>
    <dbReference type="NCBI Taxonomy" id="1051531"/>
    <lineage>
        <taxon>Bacteria</taxon>
        <taxon>Bacillati</taxon>
        <taxon>Actinomycetota</taxon>
        <taxon>Actinomycetes</taxon>
        <taxon>Pseudonocardiales</taxon>
        <taxon>Pseudonocardiaceae</taxon>
        <taxon>Saccharothrix</taxon>
    </lineage>
</organism>